<dbReference type="Gene3D" id="3.30.450.150">
    <property type="entry name" value="Haem-degrading domain"/>
    <property type="match status" value="2"/>
</dbReference>
<evidence type="ECO:0008006" key="3">
    <source>
        <dbReference type="Google" id="ProtNLM"/>
    </source>
</evidence>
<dbReference type="AlphaFoldDB" id="A0A432MM57"/>
<reference evidence="1 2" key="1">
    <citation type="submission" date="2018-12" db="EMBL/GenBank/DDBJ databases">
        <authorList>
            <person name="Toschakov S.V."/>
        </authorList>
    </citation>
    <scope>NUCLEOTIDE SEQUENCE [LARGE SCALE GENOMIC DNA]</scope>
    <source>
        <strain evidence="1 2">GM2012</strain>
    </source>
</reference>
<dbReference type="InterPro" id="IPR011049">
    <property type="entry name" value="Serralysin-like_metalloprot_C"/>
</dbReference>
<reference evidence="1 2" key="2">
    <citation type="submission" date="2019-01" db="EMBL/GenBank/DDBJ databases">
        <title>Tautonia sociabilis, a novel thermotolerant planctomycete of Isosphaeraceae family, isolated from a 4000 m deep subterranean habitat.</title>
        <authorList>
            <person name="Kovaleva O.L."/>
            <person name="Elcheninov A.G."/>
            <person name="Van Heerden E."/>
            <person name="Toshchakov S.V."/>
            <person name="Novikov A."/>
            <person name="Bonch-Osmolovskaya E.A."/>
            <person name="Kublanov I.V."/>
        </authorList>
    </citation>
    <scope>NUCLEOTIDE SEQUENCE [LARGE SCALE GENOMIC DNA]</scope>
    <source>
        <strain evidence="1 2">GM2012</strain>
    </source>
</reference>
<organism evidence="1 2">
    <name type="scientific">Tautonia sociabilis</name>
    <dbReference type="NCBI Taxonomy" id="2080755"/>
    <lineage>
        <taxon>Bacteria</taxon>
        <taxon>Pseudomonadati</taxon>
        <taxon>Planctomycetota</taxon>
        <taxon>Planctomycetia</taxon>
        <taxon>Isosphaerales</taxon>
        <taxon>Isosphaeraceae</taxon>
        <taxon>Tautonia</taxon>
    </lineage>
</organism>
<comment type="caution">
    <text evidence="1">The sequence shown here is derived from an EMBL/GenBank/DDBJ whole genome shotgun (WGS) entry which is preliminary data.</text>
</comment>
<dbReference type="InterPro" id="IPR001343">
    <property type="entry name" value="Hemolysn_Ca-bd"/>
</dbReference>
<dbReference type="Pfam" id="PF00353">
    <property type="entry name" value="HemolysinCabind"/>
    <property type="match status" value="1"/>
</dbReference>
<gene>
    <name evidence="1" type="ORF">TsocGM_07495</name>
</gene>
<evidence type="ECO:0000313" key="1">
    <source>
        <dbReference type="EMBL" id="RUL88360.1"/>
    </source>
</evidence>
<dbReference type="Proteomes" id="UP000280296">
    <property type="component" value="Unassembled WGS sequence"/>
</dbReference>
<name>A0A432MM57_9BACT</name>
<dbReference type="SUPFAM" id="SSF51120">
    <property type="entry name" value="beta-Roll"/>
    <property type="match status" value="1"/>
</dbReference>
<dbReference type="InterPro" id="IPR052517">
    <property type="entry name" value="GlcG_carb_metab_protein"/>
</dbReference>
<dbReference type="InterPro" id="IPR018511">
    <property type="entry name" value="Hemolysin-typ_Ca-bd_CS"/>
</dbReference>
<dbReference type="EMBL" id="RYZH01000011">
    <property type="protein sequence ID" value="RUL88360.1"/>
    <property type="molecule type" value="Genomic_DNA"/>
</dbReference>
<dbReference type="GO" id="GO:0005509">
    <property type="term" value="F:calcium ion binding"/>
    <property type="evidence" value="ECO:0007669"/>
    <property type="project" value="InterPro"/>
</dbReference>
<dbReference type="SUPFAM" id="SSF143744">
    <property type="entry name" value="GlcG-like"/>
    <property type="match status" value="1"/>
</dbReference>
<dbReference type="PROSITE" id="PS00330">
    <property type="entry name" value="HEMOLYSIN_CALCIUM"/>
    <property type="match status" value="1"/>
</dbReference>
<dbReference type="PANTHER" id="PTHR34309">
    <property type="entry name" value="SLR1406 PROTEIN"/>
    <property type="match status" value="1"/>
</dbReference>
<dbReference type="OrthoDB" id="231510at2"/>
<accession>A0A432MM57</accession>
<sequence length="843" mass="89396">MRRQWGDRGRAPRRPRRTPIVESLEARTLMAVNVQVVDGILQVQGSNGPDQIEVFRVGNEVLVRDGGADAARVPYRGLSSIDIESGEGDDTVRVLANITISAAIDGGPGNDSLFGGSGSDVLIGGGGVDKLVGNEGFNVYTGGENNAAVPGLNLDLDSGLFLDNQVPPSPTTDINGMPLTLTADEVNQLLDRASAASPSNDAIIAIVDQGGRVLGVRVEDGVSPTIRNDPETLTFAIDGALAKARTGAFFANNTAPLTSRTVQALSESTILQREVESDPNITDPNSPLRGPGTMARIGVGGHFPRNVNFTPQVDLAQIEYSNRDTTFHPGPDRIKGTADDVELPNRFNIPDEVIPKRILDQDLFIQPPDSYGFVSGLYPGAQPRGISTLPGGLPILRLYKTEINGLIRTRASLIGGIGVFFPGETGYAIEENSILNGLAFDPSKPDRSQEAEAIAIAALGGVVDVTKIPMDGPLIVNNLGGVPKISNIGLPLGRIDLVGITLPIYGGHGLSGLKAVQRELAQLGVTAKGSQGTVNGVNLPVTRGPDGIPGTGDEEHTIAGRIVPEGFLVEPHDAADGSLTREDLIRITAQAVVQSNQTRSAIRLPLDESARMVIGITDLDGNVLSLYRMPGATYFSIDVAVAKARNVAYYANPDKLQEVDHLPGVPPGAAFTSRTFRFAALPFFPSGQDNYPPGPFSKLNDGQVSTQSALNDGPPLPASAFQSVNGFDSFNPQTNFRDPTNILNQNGVIFFPGSAPLYKDVDGDGLRDLVGGFGISGDGVDQDDVVTYFGAQGYEPPFTVPRADQTFFRGVRLPYIKFNRQPLNQKDQFPQNFPAMEGIGPLP</sequence>
<dbReference type="PANTHER" id="PTHR34309:SF1">
    <property type="entry name" value="PROTEIN GLCG"/>
    <property type="match status" value="1"/>
</dbReference>
<proteinExistence type="predicted"/>
<protein>
    <recommendedName>
        <fullName evidence="3">Calcium-binding protein</fullName>
    </recommendedName>
</protein>
<dbReference type="PRINTS" id="PR00313">
    <property type="entry name" value="CABNDNGRPT"/>
</dbReference>
<evidence type="ECO:0000313" key="2">
    <source>
        <dbReference type="Proteomes" id="UP000280296"/>
    </source>
</evidence>
<dbReference type="InterPro" id="IPR038084">
    <property type="entry name" value="PduO/GlcC-like_sf"/>
</dbReference>
<keyword evidence="2" id="KW-1185">Reference proteome</keyword>